<dbReference type="GO" id="GO:0048678">
    <property type="term" value="P:response to axon injury"/>
    <property type="evidence" value="ECO:0007669"/>
    <property type="project" value="TreeGrafter"/>
</dbReference>
<organism evidence="4">
    <name type="scientific">Menopon gallinae</name>
    <name type="common">poultry shaft louse</name>
    <dbReference type="NCBI Taxonomy" id="328185"/>
    <lineage>
        <taxon>Eukaryota</taxon>
        <taxon>Metazoa</taxon>
        <taxon>Ecdysozoa</taxon>
        <taxon>Arthropoda</taxon>
        <taxon>Hexapoda</taxon>
        <taxon>Insecta</taxon>
        <taxon>Pterygota</taxon>
        <taxon>Neoptera</taxon>
        <taxon>Paraneoptera</taxon>
        <taxon>Psocodea</taxon>
        <taxon>Troctomorpha</taxon>
        <taxon>Phthiraptera</taxon>
        <taxon>Amblycera</taxon>
        <taxon>Menoponidae</taxon>
        <taxon>Menopon</taxon>
    </lineage>
</organism>
<keyword evidence="2" id="KW-0677">Repeat</keyword>
<protein>
    <recommendedName>
        <fullName evidence="5">MORN repeat-containing protein 4</fullName>
    </recommendedName>
</protein>
<evidence type="ECO:0000256" key="1">
    <source>
        <dbReference type="ARBA" id="ARBA00004316"/>
    </source>
</evidence>
<dbReference type="PANTHER" id="PTHR46614">
    <property type="entry name" value="MORN REPEAT-CONTAINING PROTEIN 4"/>
    <property type="match status" value="1"/>
</dbReference>
<dbReference type="AlphaFoldDB" id="A0AAW2HJS9"/>
<evidence type="ECO:0000256" key="2">
    <source>
        <dbReference type="ARBA" id="ARBA00022737"/>
    </source>
</evidence>
<reference evidence="4" key="1">
    <citation type="journal article" date="2024" name="Gigascience">
        <title>Chromosome-level genome of the poultry shaft louse Menopon gallinae provides insight into the host-switching and adaptive evolution of parasitic lice.</title>
        <authorList>
            <person name="Xu Y."/>
            <person name="Ma L."/>
            <person name="Liu S."/>
            <person name="Liang Y."/>
            <person name="Liu Q."/>
            <person name="He Z."/>
            <person name="Tian L."/>
            <person name="Duan Y."/>
            <person name="Cai W."/>
            <person name="Li H."/>
            <person name="Song F."/>
        </authorList>
    </citation>
    <scope>NUCLEOTIDE SEQUENCE</scope>
    <source>
        <strain evidence="4">Cailab_2023a</strain>
    </source>
</reference>
<dbReference type="PANTHER" id="PTHR46614:SF1">
    <property type="entry name" value="MORN REPEAT-CONTAINING PROTEIN 4"/>
    <property type="match status" value="1"/>
</dbReference>
<gene>
    <name evidence="4" type="ORF">PYX00_007687</name>
</gene>
<dbReference type="EMBL" id="JARGDH010000004">
    <property type="protein sequence ID" value="KAL0270209.1"/>
    <property type="molecule type" value="Genomic_DNA"/>
</dbReference>
<accession>A0AAW2HJS9</accession>
<keyword evidence="3" id="KW-0966">Cell projection</keyword>
<dbReference type="SUPFAM" id="SSF82185">
    <property type="entry name" value="Histone H3 K4-specific methyltransferase SET7/9 N-terminal domain"/>
    <property type="match status" value="1"/>
</dbReference>
<dbReference type="Gene3D" id="2.20.110.10">
    <property type="entry name" value="Histone H3 K4-specific methyltransferase SET7/9 N-terminal domain"/>
    <property type="match status" value="2"/>
</dbReference>
<comment type="caution">
    <text evidence="4">The sequence shown here is derived from an EMBL/GenBank/DDBJ whole genome shotgun (WGS) entry which is preliminary data.</text>
</comment>
<name>A0AAW2HJS9_9NEOP</name>
<evidence type="ECO:0000313" key="4">
    <source>
        <dbReference type="EMBL" id="KAL0270209.1"/>
    </source>
</evidence>
<dbReference type="GO" id="GO:0042995">
    <property type="term" value="C:cell projection"/>
    <property type="evidence" value="ECO:0007669"/>
    <property type="project" value="UniProtKB-SubCell"/>
</dbReference>
<proteinExistence type="predicted"/>
<dbReference type="InterPro" id="IPR003409">
    <property type="entry name" value="MORN"/>
</dbReference>
<comment type="subcellular location">
    <subcellularLocation>
        <location evidence="1">Cell projection</location>
    </subcellularLocation>
</comment>
<dbReference type="SMART" id="SM00698">
    <property type="entry name" value="MORN"/>
    <property type="match status" value="4"/>
</dbReference>
<sequence length="152" mass="17116">MHKEIVKIGGYTYEDGSVYVGGWNQKGQKHGFGRLLLSDGTVYEGQFTNGLCSGLGVMSFADGSLYEGEFMQGWFHGHGVFWRGDGMKYEGEFRGGRVWGLGLVTFNDQSHGFPRYEGFFQDCRLLRKKSCPEIVLRAQKTSFMARSQANED</sequence>
<evidence type="ECO:0008006" key="5">
    <source>
        <dbReference type="Google" id="ProtNLM"/>
    </source>
</evidence>
<evidence type="ECO:0000256" key="3">
    <source>
        <dbReference type="ARBA" id="ARBA00023273"/>
    </source>
</evidence>
<dbReference type="InterPro" id="IPR052315">
    <property type="entry name" value="MORN4"/>
</dbReference>
<dbReference type="Pfam" id="PF02493">
    <property type="entry name" value="MORN"/>
    <property type="match status" value="4"/>
</dbReference>